<dbReference type="EMBL" id="JABBWG010000010">
    <property type="protein sequence ID" value="KAG1819066.1"/>
    <property type="molecule type" value="Genomic_DNA"/>
</dbReference>
<name>A0A9P7EEK3_9AGAM</name>
<accession>A0A9P7EEK3</accession>
<dbReference type="Proteomes" id="UP000807769">
    <property type="component" value="Unassembled WGS sequence"/>
</dbReference>
<organism evidence="2 3">
    <name type="scientific">Suillus subaureus</name>
    <dbReference type="NCBI Taxonomy" id="48587"/>
    <lineage>
        <taxon>Eukaryota</taxon>
        <taxon>Fungi</taxon>
        <taxon>Dikarya</taxon>
        <taxon>Basidiomycota</taxon>
        <taxon>Agaricomycotina</taxon>
        <taxon>Agaricomycetes</taxon>
        <taxon>Agaricomycetidae</taxon>
        <taxon>Boletales</taxon>
        <taxon>Suillineae</taxon>
        <taxon>Suillaceae</taxon>
        <taxon>Suillus</taxon>
    </lineage>
</organism>
<dbReference type="GeneID" id="64637908"/>
<evidence type="ECO:0000256" key="1">
    <source>
        <dbReference type="SAM" id="MobiDB-lite"/>
    </source>
</evidence>
<evidence type="ECO:0000313" key="2">
    <source>
        <dbReference type="EMBL" id="KAG1819066.1"/>
    </source>
</evidence>
<reference evidence="2" key="1">
    <citation type="journal article" date="2020" name="New Phytol.">
        <title>Comparative genomics reveals dynamic genome evolution in host specialist ectomycorrhizal fungi.</title>
        <authorList>
            <person name="Lofgren L.A."/>
            <person name="Nguyen N.H."/>
            <person name="Vilgalys R."/>
            <person name="Ruytinx J."/>
            <person name="Liao H.L."/>
            <person name="Branco S."/>
            <person name="Kuo A."/>
            <person name="LaButti K."/>
            <person name="Lipzen A."/>
            <person name="Andreopoulos W."/>
            <person name="Pangilinan J."/>
            <person name="Riley R."/>
            <person name="Hundley H."/>
            <person name="Na H."/>
            <person name="Barry K."/>
            <person name="Grigoriev I.V."/>
            <person name="Stajich J.E."/>
            <person name="Kennedy P.G."/>
        </authorList>
    </citation>
    <scope>NUCLEOTIDE SEQUENCE</scope>
    <source>
        <strain evidence="2">MN1</strain>
    </source>
</reference>
<evidence type="ECO:0000313" key="3">
    <source>
        <dbReference type="Proteomes" id="UP000807769"/>
    </source>
</evidence>
<sequence length="202" mass="23272">MGEFEQLRHVMGTIAEDGCIIRAILYLLLLTIARHASCATYLHCQWLHNVVGCKVQYGRSAQAPDYINQVFIQYHVTNKQISRLRLLSLRPPPCLPGPRTIVDHHHVAASDHPMLTKVFRVMKTTCGILDLQNEPRVVHRFTENHFTILVYSICRFRSFHPFSSFHWDFYALCPHTTEHANRRQGTRSSYSPLELAPTGGYM</sequence>
<gene>
    <name evidence="2" type="ORF">BJ212DRAFT_71139</name>
</gene>
<comment type="caution">
    <text evidence="2">The sequence shown here is derived from an EMBL/GenBank/DDBJ whole genome shotgun (WGS) entry which is preliminary data.</text>
</comment>
<feature type="region of interest" description="Disordered" evidence="1">
    <location>
        <begin position="181"/>
        <end position="202"/>
    </location>
</feature>
<proteinExistence type="predicted"/>
<keyword evidence="3" id="KW-1185">Reference proteome</keyword>
<protein>
    <submittedName>
        <fullName evidence="2">Uncharacterized protein</fullName>
    </submittedName>
</protein>
<dbReference type="RefSeq" id="XP_041194743.1">
    <property type="nucleotide sequence ID" value="XM_041343892.1"/>
</dbReference>
<dbReference type="AlphaFoldDB" id="A0A9P7EEK3"/>